<organism evidence="2 3">
    <name type="scientific">Anaerofilum hominis</name>
    <dbReference type="NCBI Taxonomy" id="2763016"/>
    <lineage>
        <taxon>Bacteria</taxon>
        <taxon>Bacillati</taxon>
        <taxon>Bacillota</taxon>
        <taxon>Clostridia</taxon>
        <taxon>Eubacteriales</taxon>
        <taxon>Oscillospiraceae</taxon>
        <taxon>Anaerofilum</taxon>
    </lineage>
</organism>
<evidence type="ECO:0000313" key="2">
    <source>
        <dbReference type="EMBL" id="MBC5580352.1"/>
    </source>
</evidence>
<protein>
    <submittedName>
        <fullName evidence="2">MBL fold metallo-hydrolase</fullName>
    </submittedName>
</protein>
<dbReference type="PANTHER" id="PTHR42951:SF14">
    <property type="entry name" value="METALLO-BETA-LACTAMASE SUPERFAMILY PROTEIN"/>
    <property type="match status" value="1"/>
</dbReference>
<dbReference type="AlphaFoldDB" id="A0A923IDI2"/>
<dbReference type="Pfam" id="PF00753">
    <property type="entry name" value="Lactamase_B"/>
    <property type="match status" value="1"/>
</dbReference>
<gene>
    <name evidence="2" type="ORF">H8S23_02420</name>
</gene>
<reference evidence="2" key="1">
    <citation type="submission" date="2020-08" db="EMBL/GenBank/DDBJ databases">
        <title>Genome public.</title>
        <authorList>
            <person name="Liu C."/>
            <person name="Sun Q."/>
        </authorList>
    </citation>
    <scope>NUCLEOTIDE SEQUENCE</scope>
    <source>
        <strain evidence="2">BX8</strain>
    </source>
</reference>
<feature type="domain" description="Metallo-beta-lactamase" evidence="1">
    <location>
        <begin position="17"/>
        <end position="203"/>
    </location>
</feature>
<accession>A0A923IDI2</accession>
<dbReference type="Proteomes" id="UP000659630">
    <property type="component" value="Unassembled WGS sequence"/>
</dbReference>
<dbReference type="InterPro" id="IPR036866">
    <property type="entry name" value="RibonucZ/Hydroxyglut_hydro"/>
</dbReference>
<keyword evidence="3" id="KW-1185">Reference proteome</keyword>
<dbReference type="EMBL" id="JACONZ010000001">
    <property type="protein sequence ID" value="MBC5580352.1"/>
    <property type="molecule type" value="Genomic_DNA"/>
</dbReference>
<sequence>MYELYQVGENSFYIDCPAKMGVYRVAPDEAVLIDSGNDREAGKKVLKIFDAQGWRLKAIYNTHSNADHIGGNRLLADRTGCAVYGAEIENAFTRDPVLEPSFLFGGYPPKELRSKFLMAQPSSPQPLTPETLPPGMSSFSLPGHFFGMVGFATDDGVCFLADCLSGENILEKYHVSFIYDVAAYLETLDRVEKMQARMFVPAHAPAAADIGPVVRANREKVCEVAARITALCRAPQTFEEVLRQVFQSYDLKMDFAQYALVGSTVKSYLAWLHDTGKIQARFEDGRLLWQAV</sequence>
<dbReference type="SUPFAM" id="SSF56281">
    <property type="entry name" value="Metallo-hydrolase/oxidoreductase"/>
    <property type="match status" value="1"/>
</dbReference>
<dbReference type="RefSeq" id="WP_186886713.1">
    <property type="nucleotide sequence ID" value="NZ_JACONZ010000001.1"/>
</dbReference>
<dbReference type="CDD" id="cd07743">
    <property type="entry name" value="metallo-hydrolase-like_MBL-fold"/>
    <property type="match status" value="1"/>
</dbReference>
<name>A0A923IDI2_9FIRM</name>
<dbReference type="PANTHER" id="PTHR42951">
    <property type="entry name" value="METALLO-BETA-LACTAMASE DOMAIN-CONTAINING"/>
    <property type="match status" value="1"/>
</dbReference>
<evidence type="ECO:0000259" key="1">
    <source>
        <dbReference type="SMART" id="SM00849"/>
    </source>
</evidence>
<evidence type="ECO:0000313" key="3">
    <source>
        <dbReference type="Proteomes" id="UP000659630"/>
    </source>
</evidence>
<dbReference type="InterPro" id="IPR001279">
    <property type="entry name" value="Metallo-B-lactamas"/>
</dbReference>
<comment type="caution">
    <text evidence="2">The sequence shown here is derived from an EMBL/GenBank/DDBJ whole genome shotgun (WGS) entry which is preliminary data.</text>
</comment>
<proteinExistence type="predicted"/>
<dbReference type="InterPro" id="IPR050855">
    <property type="entry name" value="NDM-1-like"/>
</dbReference>
<dbReference type="Gene3D" id="3.60.15.10">
    <property type="entry name" value="Ribonuclease Z/Hydroxyacylglutathione hydrolase-like"/>
    <property type="match status" value="1"/>
</dbReference>
<dbReference type="SMART" id="SM00849">
    <property type="entry name" value="Lactamase_B"/>
    <property type="match status" value="1"/>
</dbReference>